<sequence length="224" mass="24980">MKQKIVIGNWKNYLTEGETIKLAKKILDEKLPDNIRLMISPSNLYLNQVNQIMKGSSVEVIGQNITSYESTYDTGGVTAIGLKDLGINRSIIGHSEVRKRNKQYKSEDILIEIIPAGFQFILCFENIEQIPFDILNNSFEMILAYEPVWAIGTGETASIEHINEIHKSIKSELSKLSLDIPLLYGGSVNPTNSKEILSQELVDGVLVGGASTKYKDLHKIINSI</sequence>
<dbReference type="PANTHER" id="PTHR21139:SF42">
    <property type="entry name" value="TRIOSEPHOSPHATE ISOMERASE"/>
    <property type="match status" value="1"/>
</dbReference>
<dbReference type="InterPro" id="IPR035990">
    <property type="entry name" value="TIM_sf"/>
</dbReference>
<evidence type="ECO:0000256" key="1">
    <source>
        <dbReference type="ARBA" id="ARBA00023235"/>
    </source>
</evidence>
<dbReference type="GO" id="GO:0005829">
    <property type="term" value="C:cytosol"/>
    <property type="evidence" value="ECO:0007669"/>
    <property type="project" value="TreeGrafter"/>
</dbReference>
<dbReference type="InterPro" id="IPR000652">
    <property type="entry name" value="Triosephosphate_isomerase"/>
</dbReference>
<dbReference type="GO" id="GO:0046166">
    <property type="term" value="P:glyceraldehyde-3-phosphate biosynthetic process"/>
    <property type="evidence" value="ECO:0007669"/>
    <property type="project" value="TreeGrafter"/>
</dbReference>
<dbReference type="GO" id="GO:0019563">
    <property type="term" value="P:glycerol catabolic process"/>
    <property type="evidence" value="ECO:0007669"/>
    <property type="project" value="TreeGrafter"/>
</dbReference>
<dbReference type="Pfam" id="PF00121">
    <property type="entry name" value="TIM"/>
    <property type="match status" value="1"/>
</dbReference>
<dbReference type="InterPro" id="IPR013785">
    <property type="entry name" value="Aldolase_TIM"/>
</dbReference>
<dbReference type="InterPro" id="IPR020861">
    <property type="entry name" value="Triosephosphate_isomerase_AS"/>
</dbReference>
<proteinExistence type="predicted"/>
<evidence type="ECO:0008006" key="3">
    <source>
        <dbReference type="Google" id="ProtNLM"/>
    </source>
</evidence>
<dbReference type="GO" id="GO:0006096">
    <property type="term" value="P:glycolytic process"/>
    <property type="evidence" value="ECO:0007669"/>
    <property type="project" value="TreeGrafter"/>
</dbReference>
<dbReference type="SUPFAM" id="SSF51351">
    <property type="entry name" value="Triosephosphate isomerase (TIM)"/>
    <property type="match status" value="1"/>
</dbReference>
<dbReference type="PROSITE" id="PS00171">
    <property type="entry name" value="TIM_1"/>
    <property type="match status" value="1"/>
</dbReference>
<name>A0A381PTX7_9ZZZZ</name>
<protein>
    <recommendedName>
        <fullName evidence="3">Triosephosphate isomerase</fullName>
    </recommendedName>
</protein>
<gene>
    <name evidence="2" type="ORF">METZ01_LOCUS22832</name>
</gene>
<dbReference type="Gene3D" id="3.20.20.70">
    <property type="entry name" value="Aldolase class I"/>
    <property type="match status" value="1"/>
</dbReference>
<reference evidence="2" key="1">
    <citation type="submission" date="2018-05" db="EMBL/GenBank/DDBJ databases">
        <authorList>
            <person name="Lanie J.A."/>
            <person name="Ng W.-L."/>
            <person name="Kazmierczak K.M."/>
            <person name="Andrzejewski T.M."/>
            <person name="Davidsen T.M."/>
            <person name="Wayne K.J."/>
            <person name="Tettelin H."/>
            <person name="Glass J.I."/>
            <person name="Rusch D."/>
            <person name="Podicherti R."/>
            <person name="Tsui H.-C.T."/>
            <person name="Winkler M.E."/>
        </authorList>
    </citation>
    <scope>NUCLEOTIDE SEQUENCE</scope>
</reference>
<dbReference type="PANTHER" id="PTHR21139">
    <property type="entry name" value="TRIOSEPHOSPHATE ISOMERASE"/>
    <property type="match status" value="1"/>
</dbReference>
<dbReference type="EMBL" id="UINC01001077">
    <property type="protein sequence ID" value="SUZ69978.1"/>
    <property type="molecule type" value="Genomic_DNA"/>
</dbReference>
<dbReference type="PROSITE" id="PS51440">
    <property type="entry name" value="TIM_2"/>
    <property type="match status" value="1"/>
</dbReference>
<dbReference type="CDD" id="cd00311">
    <property type="entry name" value="TIM"/>
    <property type="match status" value="1"/>
</dbReference>
<accession>A0A381PTX7</accession>
<dbReference type="AlphaFoldDB" id="A0A381PTX7"/>
<organism evidence="2">
    <name type="scientific">marine metagenome</name>
    <dbReference type="NCBI Taxonomy" id="408172"/>
    <lineage>
        <taxon>unclassified sequences</taxon>
        <taxon>metagenomes</taxon>
        <taxon>ecological metagenomes</taxon>
    </lineage>
</organism>
<dbReference type="GO" id="GO:0006094">
    <property type="term" value="P:gluconeogenesis"/>
    <property type="evidence" value="ECO:0007669"/>
    <property type="project" value="TreeGrafter"/>
</dbReference>
<evidence type="ECO:0000313" key="2">
    <source>
        <dbReference type="EMBL" id="SUZ69978.1"/>
    </source>
</evidence>
<keyword evidence="1" id="KW-0413">Isomerase</keyword>
<dbReference type="GO" id="GO:0004807">
    <property type="term" value="F:triose-phosphate isomerase activity"/>
    <property type="evidence" value="ECO:0007669"/>
    <property type="project" value="InterPro"/>
</dbReference>